<dbReference type="EMBL" id="BGPR01000073">
    <property type="protein sequence ID" value="GBL90643.1"/>
    <property type="molecule type" value="Genomic_DNA"/>
</dbReference>
<proteinExistence type="predicted"/>
<keyword evidence="2" id="KW-1185">Reference proteome</keyword>
<organism evidence="1 2">
    <name type="scientific">Araneus ventricosus</name>
    <name type="common">Orbweaver spider</name>
    <name type="synonym">Epeira ventricosa</name>
    <dbReference type="NCBI Taxonomy" id="182803"/>
    <lineage>
        <taxon>Eukaryota</taxon>
        <taxon>Metazoa</taxon>
        <taxon>Ecdysozoa</taxon>
        <taxon>Arthropoda</taxon>
        <taxon>Chelicerata</taxon>
        <taxon>Arachnida</taxon>
        <taxon>Araneae</taxon>
        <taxon>Araneomorphae</taxon>
        <taxon>Entelegynae</taxon>
        <taxon>Araneoidea</taxon>
        <taxon>Araneidae</taxon>
        <taxon>Araneus</taxon>
    </lineage>
</organism>
<gene>
    <name evidence="1" type="ORF">AVEN_219312_1</name>
</gene>
<evidence type="ECO:0000313" key="2">
    <source>
        <dbReference type="Proteomes" id="UP000499080"/>
    </source>
</evidence>
<comment type="caution">
    <text evidence="1">The sequence shown here is derived from an EMBL/GenBank/DDBJ whole genome shotgun (WGS) entry which is preliminary data.</text>
</comment>
<name>A0A4Y2BF94_ARAVE</name>
<sequence length="102" mass="11554">MLTMVKGHVIKYHKKPSPHPFLAPGSSLNARLPRLHRALWSPHNIPHYERVMRRPPILPGYDPTSEMDPKNHITITASTKGARTCLLILQLLISDLHQAGIR</sequence>
<accession>A0A4Y2BF94</accession>
<protein>
    <submittedName>
        <fullName evidence="1">Uncharacterized protein</fullName>
    </submittedName>
</protein>
<evidence type="ECO:0000313" key="1">
    <source>
        <dbReference type="EMBL" id="GBL90643.1"/>
    </source>
</evidence>
<reference evidence="1 2" key="1">
    <citation type="journal article" date="2019" name="Sci. Rep.">
        <title>Orb-weaving spider Araneus ventricosus genome elucidates the spidroin gene catalogue.</title>
        <authorList>
            <person name="Kono N."/>
            <person name="Nakamura H."/>
            <person name="Ohtoshi R."/>
            <person name="Moran D.A.P."/>
            <person name="Shinohara A."/>
            <person name="Yoshida Y."/>
            <person name="Fujiwara M."/>
            <person name="Mori M."/>
            <person name="Tomita M."/>
            <person name="Arakawa K."/>
        </authorList>
    </citation>
    <scope>NUCLEOTIDE SEQUENCE [LARGE SCALE GENOMIC DNA]</scope>
</reference>
<dbReference type="Proteomes" id="UP000499080">
    <property type="component" value="Unassembled WGS sequence"/>
</dbReference>
<dbReference type="AlphaFoldDB" id="A0A4Y2BF94"/>